<evidence type="ECO:0000313" key="5">
    <source>
        <dbReference type="Proteomes" id="UP001056374"/>
    </source>
</evidence>
<dbReference type="PROSITE" id="PS50801">
    <property type="entry name" value="STAS"/>
    <property type="match status" value="1"/>
</dbReference>
<sequence>MSSDSQLTVLDTSGRLTVAALAGDLDFRTTSSLYPEAAELATAHPRLVLDLSKVTFCDSSGLNMLLRLRRRVSENDGWLAVAAPPAQTLRLMTVTGADQVIPVHGSLAEALAADPDRTAE</sequence>
<dbReference type="Pfam" id="PF13466">
    <property type="entry name" value="STAS_2"/>
    <property type="match status" value="1"/>
</dbReference>
<proteinExistence type="inferred from homology"/>
<dbReference type="PANTHER" id="PTHR33495">
    <property type="entry name" value="ANTI-SIGMA FACTOR ANTAGONIST TM_1081-RELATED-RELATED"/>
    <property type="match status" value="1"/>
</dbReference>
<organism evidence="4 5">
    <name type="scientific">Streptomyces phaeoluteigriseus</name>
    <dbReference type="NCBI Taxonomy" id="114686"/>
    <lineage>
        <taxon>Bacteria</taxon>
        <taxon>Bacillati</taxon>
        <taxon>Actinomycetota</taxon>
        <taxon>Actinomycetes</taxon>
        <taxon>Kitasatosporales</taxon>
        <taxon>Streptomycetaceae</taxon>
        <taxon>Streptomyces</taxon>
        <taxon>Streptomyces aurantiacus group</taxon>
    </lineage>
</organism>
<keyword evidence="5" id="KW-1185">Reference proteome</keyword>
<dbReference type="InterPro" id="IPR036513">
    <property type="entry name" value="STAS_dom_sf"/>
</dbReference>
<gene>
    <name evidence="4" type="ORF">NFX46_17565</name>
</gene>
<dbReference type="SUPFAM" id="SSF52091">
    <property type="entry name" value="SpoIIaa-like"/>
    <property type="match status" value="1"/>
</dbReference>
<dbReference type="InterPro" id="IPR003658">
    <property type="entry name" value="Anti-sigma_ant"/>
</dbReference>
<dbReference type="NCBIfam" id="TIGR00377">
    <property type="entry name" value="ant_ant_sig"/>
    <property type="match status" value="1"/>
</dbReference>
<dbReference type="EMBL" id="CP099468">
    <property type="protein sequence ID" value="USQ85430.1"/>
    <property type="molecule type" value="Genomic_DNA"/>
</dbReference>
<reference evidence="4" key="1">
    <citation type="submission" date="2022-06" db="EMBL/GenBank/DDBJ databases">
        <title>Complete genome sequence of soil microorganisms Streptomyces sp. Qhu-M197 isolated from Alpine meadows habitats on the Tibetan Plateau.</title>
        <authorList>
            <person name="Zhang B."/>
            <person name="Xiang X."/>
            <person name="Fan J."/>
        </authorList>
    </citation>
    <scope>NUCLEOTIDE SEQUENCE</scope>
    <source>
        <strain evidence="4">Qhu-M197</strain>
    </source>
</reference>
<evidence type="ECO:0000259" key="3">
    <source>
        <dbReference type="PROSITE" id="PS50801"/>
    </source>
</evidence>
<dbReference type="RefSeq" id="WP_252550464.1">
    <property type="nucleotide sequence ID" value="NZ_CP099468.1"/>
</dbReference>
<name>A0ABY4ZA81_9ACTN</name>
<dbReference type="CDD" id="cd07043">
    <property type="entry name" value="STAS_anti-anti-sigma_factors"/>
    <property type="match status" value="1"/>
</dbReference>
<accession>A0ABY4ZA81</accession>
<evidence type="ECO:0000256" key="2">
    <source>
        <dbReference type="RuleBase" id="RU003749"/>
    </source>
</evidence>
<comment type="similarity">
    <text evidence="1 2">Belongs to the anti-sigma-factor antagonist family.</text>
</comment>
<dbReference type="InterPro" id="IPR002645">
    <property type="entry name" value="STAS_dom"/>
</dbReference>
<dbReference type="Gene3D" id="3.30.750.24">
    <property type="entry name" value="STAS domain"/>
    <property type="match status" value="1"/>
</dbReference>
<evidence type="ECO:0000256" key="1">
    <source>
        <dbReference type="ARBA" id="ARBA00009013"/>
    </source>
</evidence>
<dbReference type="PANTHER" id="PTHR33495:SF2">
    <property type="entry name" value="ANTI-SIGMA FACTOR ANTAGONIST TM_1081-RELATED"/>
    <property type="match status" value="1"/>
</dbReference>
<protein>
    <recommendedName>
        <fullName evidence="2">Anti-sigma factor antagonist</fullName>
    </recommendedName>
</protein>
<dbReference type="Proteomes" id="UP001056374">
    <property type="component" value="Chromosome"/>
</dbReference>
<dbReference type="InterPro" id="IPR058548">
    <property type="entry name" value="MlaB-like_STAS"/>
</dbReference>
<feature type="domain" description="STAS" evidence="3">
    <location>
        <begin position="6"/>
        <end position="114"/>
    </location>
</feature>
<evidence type="ECO:0000313" key="4">
    <source>
        <dbReference type="EMBL" id="USQ85430.1"/>
    </source>
</evidence>